<sequence length="248" mass="27903">MLRLDMAWPPFDSPRRPRSHHAMKARSVPVRSPLITPEIMLRAYTAGIFPMAESADDPNLFWVEPEIRGVIPLAAFHLSSRLARTVRSDRFEIRVDSAFEHVIAACAEPKPDRPETWINGRIREIFGELFHLGHVHTVECWRENELVGGLYGLSLGGAFFGESMFHRETDASKVALVHLVARLRRGGYSLLDAQFQTSHLAQFGTQEVPRSAYQGLLERAVAKPGDWWSWPRGATIDGRQALAELTPG</sequence>
<reference evidence="5 6" key="1">
    <citation type="submission" date="2018-01" db="EMBL/GenBank/DDBJ databases">
        <title>Genomic Encyclopedia of Type Strains, Phase III (KMG-III): the genomes of soil and plant-associated and newly described type strains.</title>
        <authorList>
            <person name="Whitman W."/>
        </authorList>
    </citation>
    <scope>NUCLEOTIDE SEQUENCE [LARGE SCALE GENOMIC DNA]</scope>
    <source>
        <strain evidence="5 6">1131</strain>
    </source>
</reference>
<comment type="similarity">
    <text evidence="4">Belongs to the L/F-transferase family.</text>
</comment>
<proteinExistence type="inferred from homology"/>
<dbReference type="GO" id="GO:0008914">
    <property type="term" value="F:leucyl-tRNA--protein transferase activity"/>
    <property type="evidence" value="ECO:0007669"/>
    <property type="project" value="UniProtKB-UniRule"/>
</dbReference>
<dbReference type="SUPFAM" id="SSF55729">
    <property type="entry name" value="Acyl-CoA N-acyltransferases (Nat)"/>
    <property type="match status" value="1"/>
</dbReference>
<dbReference type="Gene3D" id="3.40.630.70">
    <property type="entry name" value="Leucyl/phenylalanyl-tRNA-protein transferase, C-terminal domain"/>
    <property type="match status" value="1"/>
</dbReference>
<evidence type="ECO:0000256" key="3">
    <source>
        <dbReference type="ARBA" id="ARBA00023315"/>
    </source>
</evidence>
<evidence type="ECO:0000256" key="2">
    <source>
        <dbReference type="ARBA" id="ARBA00022679"/>
    </source>
</evidence>
<dbReference type="Proteomes" id="UP000236919">
    <property type="component" value="Unassembled WGS sequence"/>
</dbReference>
<keyword evidence="6" id="KW-1185">Reference proteome</keyword>
<dbReference type="InterPro" id="IPR016181">
    <property type="entry name" value="Acyl_CoA_acyltransferase"/>
</dbReference>
<dbReference type="EC" id="2.3.2.6" evidence="4"/>
<accession>A0A2S4MK64</accession>
<dbReference type="InterPro" id="IPR004616">
    <property type="entry name" value="Leu/Phe-tRNA_Trfase"/>
</dbReference>
<comment type="catalytic activity">
    <reaction evidence="4">
        <text>N-terminal L-arginyl-[protein] + L-leucyl-tRNA(Leu) = N-terminal L-leucyl-L-arginyl-[protein] + tRNA(Leu) + H(+)</text>
        <dbReference type="Rhea" id="RHEA:50416"/>
        <dbReference type="Rhea" id="RHEA-COMP:9613"/>
        <dbReference type="Rhea" id="RHEA-COMP:9622"/>
        <dbReference type="Rhea" id="RHEA-COMP:12672"/>
        <dbReference type="Rhea" id="RHEA-COMP:12673"/>
        <dbReference type="ChEBI" id="CHEBI:15378"/>
        <dbReference type="ChEBI" id="CHEBI:64719"/>
        <dbReference type="ChEBI" id="CHEBI:78442"/>
        <dbReference type="ChEBI" id="CHEBI:78494"/>
        <dbReference type="ChEBI" id="CHEBI:133044"/>
        <dbReference type="EC" id="2.3.2.6"/>
    </reaction>
</comment>
<organism evidence="5 6">
    <name type="scientific">Bosea psychrotolerans</name>
    <dbReference type="NCBI Taxonomy" id="1871628"/>
    <lineage>
        <taxon>Bacteria</taxon>
        <taxon>Pseudomonadati</taxon>
        <taxon>Pseudomonadota</taxon>
        <taxon>Alphaproteobacteria</taxon>
        <taxon>Hyphomicrobiales</taxon>
        <taxon>Boseaceae</taxon>
        <taxon>Bosea</taxon>
    </lineage>
</organism>
<dbReference type="AlphaFoldDB" id="A0A2S4MK64"/>
<dbReference type="FunFam" id="3.40.630.70:FF:000001">
    <property type="entry name" value="Leucyl/phenylalanyl-tRNA--protein transferase"/>
    <property type="match status" value="1"/>
</dbReference>
<evidence type="ECO:0000256" key="1">
    <source>
        <dbReference type="ARBA" id="ARBA00022490"/>
    </source>
</evidence>
<dbReference type="EMBL" id="PQFZ01000002">
    <property type="protein sequence ID" value="POR55142.1"/>
    <property type="molecule type" value="Genomic_DNA"/>
</dbReference>
<dbReference type="GO" id="GO:0005737">
    <property type="term" value="C:cytoplasm"/>
    <property type="evidence" value="ECO:0007669"/>
    <property type="project" value="UniProtKB-SubCell"/>
</dbReference>
<evidence type="ECO:0000313" key="5">
    <source>
        <dbReference type="EMBL" id="POR55142.1"/>
    </source>
</evidence>
<dbReference type="Pfam" id="PF03588">
    <property type="entry name" value="Leu_Phe_trans"/>
    <property type="match status" value="1"/>
</dbReference>
<comment type="function">
    <text evidence="4">Functions in the N-end rule pathway of protein degradation where it conjugates Leu, Phe and, less efficiently, Met from aminoacyl-tRNAs to the N-termini of proteins containing an N-terminal arginine or lysine.</text>
</comment>
<keyword evidence="1 4" id="KW-0963">Cytoplasm</keyword>
<comment type="caution">
    <text evidence="5">The sequence shown here is derived from an EMBL/GenBank/DDBJ whole genome shotgun (WGS) entry which is preliminary data.</text>
</comment>
<dbReference type="NCBIfam" id="TIGR00667">
    <property type="entry name" value="aat"/>
    <property type="match status" value="1"/>
</dbReference>
<comment type="catalytic activity">
    <reaction evidence="4">
        <text>N-terminal L-lysyl-[protein] + L-leucyl-tRNA(Leu) = N-terminal L-leucyl-L-lysyl-[protein] + tRNA(Leu) + H(+)</text>
        <dbReference type="Rhea" id="RHEA:12340"/>
        <dbReference type="Rhea" id="RHEA-COMP:9613"/>
        <dbReference type="Rhea" id="RHEA-COMP:9622"/>
        <dbReference type="Rhea" id="RHEA-COMP:12670"/>
        <dbReference type="Rhea" id="RHEA-COMP:12671"/>
        <dbReference type="ChEBI" id="CHEBI:15378"/>
        <dbReference type="ChEBI" id="CHEBI:65249"/>
        <dbReference type="ChEBI" id="CHEBI:78442"/>
        <dbReference type="ChEBI" id="CHEBI:78494"/>
        <dbReference type="ChEBI" id="CHEBI:133043"/>
        <dbReference type="EC" id="2.3.2.6"/>
    </reaction>
</comment>
<dbReference type="InterPro" id="IPR042203">
    <property type="entry name" value="Leu/Phe-tRNA_Trfase_C"/>
</dbReference>
<dbReference type="GO" id="GO:0030163">
    <property type="term" value="P:protein catabolic process"/>
    <property type="evidence" value="ECO:0007669"/>
    <property type="project" value="UniProtKB-UniRule"/>
</dbReference>
<name>A0A2S4MK64_9HYPH</name>
<comment type="subcellular location">
    <subcellularLocation>
        <location evidence="4">Cytoplasm</location>
    </subcellularLocation>
</comment>
<evidence type="ECO:0000313" key="6">
    <source>
        <dbReference type="Proteomes" id="UP000236919"/>
    </source>
</evidence>
<dbReference type="PANTHER" id="PTHR30098:SF2">
    <property type="entry name" value="LEUCYL_PHENYLALANYL-TRNA--PROTEIN TRANSFERASE"/>
    <property type="match status" value="1"/>
</dbReference>
<dbReference type="PANTHER" id="PTHR30098">
    <property type="entry name" value="LEUCYL/PHENYLALANYL-TRNA--PROTEIN TRANSFERASE"/>
    <property type="match status" value="1"/>
</dbReference>
<protein>
    <recommendedName>
        <fullName evidence="4">Leucyl/phenylalanyl-tRNA--protein transferase</fullName>
        <ecNumber evidence="4">2.3.2.6</ecNumber>
    </recommendedName>
    <alternativeName>
        <fullName evidence="4">L/F-transferase</fullName>
    </alternativeName>
    <alternativeName>
        <fullName evidence="4">Leucyltransferase</fullName>
    </alternativeName>
    <alternativeName>
        <fullName evidence="4">Phenyalanyltransferase</fullName>
    </alternativeName>
</protein>
<gene>
    <name evidence="4" type="primary">aat</name>
    <name evidence="5" type="ORF">CYD53_10226</name>
</gene>
<keyword evidence="2 4" id="KW-0808">Transferase</keyword>
<evidence type="ECO:0000256" key="4">
    <source>
        <dbReference type="HAMAP-Rule" id="MF_00688"/>
    </source>
</evidence>
<keyword evidence="3 4" id="KW-0012">Acyltransferase</keyword>
<comment type="catalytic activity">
    <reaction evidence="4">
        <text>L-phenylalanyl-tRNA(Phe) + an N-terminal L-alpha-aminoacyl-[protein] = an N-terminal L-phenylalanyl-L-alpha-aminoacyl-[protein] + tRNA(Phe)</text>
        <dbReference type="Rhea" id="RHEA:43632"/>
        <dbReference type="Rhea" id="RHEA-COMP:9668"/>
        <dbReference type="Rhea" id="RHEA-COMP:9699"/>
        <dbReference type="Rhea" id="RHEA-COMP:10636"/>
        <dbReference type="Rhea" id="RHEA-COMP:10637"/>
        <dbReference type="ChEBI" id="CHEBI:78442"/>
        <dbReference type="ChEBI" id="CHEBI:78531"/>
        <dbReference type="ChEBI" id="CHEBI:78597"/>
        <dbReference type="ChEBI" id="CHEBI:83561"/>
        <dbReference type="EC" id="2.3.2.6"/>
    </reaction>
</comment>
<dbReference type="HAMAP" id="MF_00688">
    <property type="entry name" value="Leu_Phe_trans"/>
    <property type="match status" value="1"/>
</dbReference>